<dbReference type="NCBIfam" id="NF007570">
    <property type="entry name" value="PRK10201.1"/>
    <property type="match status" value="1"/>
</dbReference>
<keyword evidence="6" id="KW-1185">Reference proteome</keyword>
<name>A0A3D9VFS2_THECX</name>
<protein>
    <submittedName>
        <fullName evidence="5">G/U mismatch-specific uracil-DNA glycosylase</fullName>
    </submittedName>
</protein>
<gene>
    <name evidence="5" type="ORF">DFJ64_1561</name>
</gene>
<evidence type="ECO:0000259" key="4">
    <source>
        <dbReference type="Pfam" id="PF03167"/>
    </source>
</evidence>
<evidence type="ECO:0000256" key="1">
    <source>
        <dbReference type="ARBA" id="ARBA00022763"/>
    </source>
</evidence>
<dbReference type="InterPro" id="IPR015637">
    <property type="entry name" value="MUG/TDG"/>
</dbReference>
<sequence length="185" mass="20238">MSTPPDTSRAEASVPDVVSVPDIVAPGLAVLFCGINPSLTSGATGWHFAHPTNRFWRALYEAGLTPRLLRPAEQRDLVTYRLGVTNLVRRPTGRASEVTVEELRAGAERLRWLVEEYEPRWVAVLGVTAYRLAFGVRTARIGRQRDQLGGARLWVLPNPSGLNAHYTPGDLAVEFARLGEAAGLV</sequence>
<keyword evidence="3" id="KW-0234">DNA repair</keyword>
<dbReference type="PANTHER" id="PTHR12159">
    <property type="entry name" value="G/T AND G/U MISMATCH-SPECIFIC DNA GLYCOSYLASE"/>
    <property type="match status" value="1"/>
</dbReference>
<proteinExistence type="predicted"/>
<dbReference type="Proteomes" id="UP000256485">
    <property type="component" value="Unassembled WGS sequence"/>
</dbReference>
<dbReference type="GO" id="GO:0004844">
    <property type="term" value="F:uracil DNA N-glycosylase activity"/>
    <property type="evidence" value="ECO:0007669"/>
    <property type="project" value="TreeGrafter"/>
</dbReference>
<dbReference type="SUPFAM" id="SSF52141">
    <property type="entry name" value="Uracil-DNA glycosylase-like"/>
    <property type="match status" value="1"/>
</dbReference>
<keyword evidence="1" id="KW-0227">DNA damage</keyword>
<evidence type="ECO:0000313" key="5">
    <source>
        <dbReference type="EMBL" id="REF36161.1"/>
    </source>
</evidence>
<organism evidence="5 6">
    <name type="scientific">Thermasporomyces composti</name>
    <dbReference type="NCBI Taxonomy" id="696763"/>
    <lineage>
        <taxon>Bacteria</taxon>
        <taxon>Bacillati</taxon>
        <taxon>Actinomycetota</taxon>
        <taxon>Actinomycetes</taxon>
        <taxon>Propionibacteriales</taxon>
        <taxon>Nocardioidaceae</taxon>
        <taxon>Thermasporomyces</taxon>
    </lineage>
</organism>
<reference evidence="5 6" key="1">
    <citation type="submission" date="2018-08" db="EMBL/GenBank/DDBJ databases">
        <title>Sequencing the genomes of 1000 actinobacteria strains.</title>
        <authorList>
            <person name="Klenk H.-P."/>
        </authorList>
    </citation>
    <scope>NUCLEOTIDE SEQUENCE [LARGE SCALE GENOMIC DNA]</scope>
    <source>
        <strain evidence="5 6">DSM 22891</strain>
    </source>
</reference>
<feature type="domain" description="Uracil-DNA glycosylase-like" evidence="4">
    <location>
        <begin position="22"/>
        <end position="167"/>
    </location>
</feature>
<dbReference type="Gene3D" id="3.40.470.10">
    <property type="entry name" value="Uracil-DNA glycosylase-like domain"/>
    <property type="match status" value="1"/>
</dbReference>
<dbReference type="Pfam" id="PF03167">
    <property type="entry name" value="UDG"/>
    <property type="match status" value="1"/>
</dbReference>
<dbReference type="OrthoDB" id="9799921at2"/>
<keyword evidence="2" id="KW-0378">Hydrolase</keyword>
<dbReference type="CDD" id="cd10028">
    <property type="entry name" value="UDG-F2_TDG_MUG"/>
    <property type="match status" value="1"/>
</dbReference>
<evidence type="ECO:0000313" key="6">
    <source>
        <dbReference type="Proteomes" id="UP000256485"/>
    </source>
</evidence>
<dbReference type="InterPro" id="IPR005122">
    <property type="entry name" value="Uracil-DNA_glycosylase-like"/>
</dbReference>
<dbReference type="AlphaFoldDB" id="A0A3D9VFS2"/>
<dbReference type="GO" id="GO:0006285">
    <property type="term" value="P:base-excision repair, AP site formation"/>
    <property type="evidence" value="ECO:0007669"/>
    <property type="project" value="InterPro"/>
</dbReference>
<evidence type="ECO:0000256" key="2">
    <source>
        <dbReference type="ARBA" id="ARBA00022801"/>
    </source>
</evidence>
<comment type="caution">
    <text evidence="5">The sequence shown here is derived from an EMBL/GenBank/DDBJ whole genome shotgun (WGS) entry which is preliminary data.</text>
</comment>
<accession>A0A3D9VFS2</accession>
<dbReference type="PANTHER" id="PTHR12159:SF9">
    <property type="entry name" value="G_T MISMATCH-SPECIFIC THYMINE DNA GLYCOSYLASE"/>
    <property type="match status" value="1"/>
</dbReference>
<dbReference type="EMBL" id="QTUC01000001">
    <property type="protein sequence ID" value="REF36161.1"/>
    <property type="molecule type" value="Genomic_DNA"/>
</dbReference>
<evidence type="ECO:0000256" key="3">
    <source>
        <dbReference type="ARBA" id="ARBA00023204"/>
    </source>
</evidence>
<dbReference type="GO" id="GO:0008263">
    <property type="term" value="F:pyrimidine-specific mismatch base pair DNA N-glycosylase activity"/>
    <property type="evidence" value="ECO:0007669"/>
    <property type="project" value="TreeGrafter"/>
</dbReference>
<dbReference type="RefSeq" id="WP_115851906.1">
    <property type="nucleotide sequence ID" value="NZ_QTUC01000001.1"/>
</dbReference>
<dbReference type="InterPro" id="IPR036895">
    <property type="entry name" value="Uracil-DNA_glycosylase-like_sf"/>
</dbReference>